<evidence type="ECO:0000256" key="3">
    <source>
        <dbReference type="ARBA" id="ARBA00023125"/>
    </source>
</evidence>
<dbReference type="GO" id="GO:0003700">
    <property type="term" value="F:DNA-binding transcription factor activity"/>
    <property type="evidence" value="ECO:0007669"/>
    <property type="project" value="InterPro"/>
</dbReference>
<organism evidence="6 7">
    <name type="scientific">Roseovarius gaetbuli</name>
    <dbReference type="NCBI Taxonomy" id="1356575"/>
    <lineage>
        <taxon>Bacteria</taxon>
        <taxon>Pseudomonadati</taxon>
        <taxon>Pseudomonadota</taxon>
        <taxon>Alphaproteobacteria</taxon>
        <taxon>Rhodobacterales</taxon>
        <taxon>Roseobacteraceae</taxon>
        <taxon>Roseovarius</taxon>
    </lineage>
</organism>
<reference evidence="7" key="1">
    <citation type="submission" date="2017-03" db="EMBL/GenBank/DDBJ databases">
        <authorList>
            <person name="Rodrigo-Torres L."/>
            <person name="Arahal R.D."/>
            <person name="Lucena T."/>
        </authorList>
    </citation>
    <scope>NUCLEOTIDE SEQUENCE [LARGE SCALE GENOMIC DNA]</scope>
    <source>
        <strain evidence="7">CECT 8370</strain>
    </source>
</reference>
<evidence type="ECO:0000256" key="2">
    <source>
        <dbReference type="ARBA" id="ARBA00023015"/>
    </source>
</evidence>
<dbReference type="SUPFAM" id="SSF53850">
    <property type="entry name" value="Periplasmic binding protein-like II"/>
    <property type="match status" value="1"/>
</dbReference>
<feature type="domain" description="HTH lysR-type" evidence="5">
    <location>
        <begin position="1"/>
        <end position="58"/>
    </location>
</feature>
<evidence type="ECO:0000313" key="6">
    <source>
        <dbReference type="EMBL" id="SLN72163.1"/>
    </source>
</evidence>
<dbReference type="Pfam" id="PF03466">
    <property type="entry name" value="LysR_substrate"/>
    <property type="match status" value="1"/>
</dbReference>
<evidence type="ECO:0000256" key="1">
    <source>
        <dbReference type="ARBA" id="ARBA00009437"/>
    </source>
</evidence>
<evidence type="ECO:0000256" key="4">
    <source>
        <dbReference type="ARBA" id="ARBA00023163"/>
    </source>
</evidence>
<evidence type="ECO:0000313" key="7">
    <source>
        <dbReference type="Proteomes" id="UP000194012"/>
    </source>
</evidence>
<dbReference type="FunFam" id="1.10.10.10:FF:000001">
    <property type="entry name" value="LysR family transcriptional regulator"/>
    <property type="match status" value="1"/>
</dbReference>
<sequence length="302" mass="34053">MDLRQLRAFSAVMDSGLVSKAAEEIGVTQPAVSKIIKSLEEEFDVVLFDRRKGRLVPTPEARYLKNVARSLLDQINDAQRHLKDYGNLRVGDLRVLSIPGPTLFFLPSLISRFVGEESAVTVSVMSWPTPNVVNWISNHQTGIGLAEWYTEDPFINVETFHLPVSCVMAADHPLARKDVITPKDLHNTELANINPDHPLHKEIEKLFRDAGCSMKVRLYSDLFVPQFTLIRNTQLVGFVDAINIRNYETFAPNSSEIVFRKFLPEVCLDISLITPAFSPLSELEKAFAILLENELRLLCEHG</sequence>
<dbReference type="Gene3D" id="1.10.10.10">
    <property type="entry name" value="Winged helix-like DNA-binding domain superfamily/Winged helix DNA-binding domain"/>
    <property type="match status" value="1"/>
</dbReference>
<proteinExistence type="inferred from homology"/>
<dbReference type="RefSeq" id="WP_170925287.1">
    <property type="nucleotide sequence ID" value="NZ_FWFJ01000051.1"/>
</dbReference>
<keyword evidence="7" id="KW-1185">Reference proteome</keyword>
<dbReference type="InterPro" id="IPR036390">
    <property type="entry name" value="WH_DNA-bd_sf"/>
</dbReference>
<dbReference type="PANTHER" id="PTHR30427:SF1">
    <property type="entry name" value="TRANSCRIPTIONAL ACTIVATOR PROTEIN LYSR"/>
    <property type="match status" value="1"/>
</dbReference>
<dbReference type="PANTHER" id="PTHR30427">
    <property type="entry name" value="TRANSCRIPTIONAL ACTIVATOR PROTEIN LYSR"/>
    <property type="match status" value="1"/>
</dbReference>
<protein>
    <submittedName>
        <fullName evidence="6">HTH-type transcriptional regulator CynR</fullName>
    </submittedName>
</protein>
<dbReference type="AlphaFoldDB" id="A0A1X7A7K7"/>
<dbReference type="InterPro" id="IPR036388">
    <property type="entry name" value="WH-like_DNA-bd_sf"/>
</dbReference>
<dbReference type="Proteomes" id="UP000194012">
    <property type="component" value="Unassembled WGS sequence"/>
</dbReference>
<dbReference type="PRINTS" id="PR00039">
    <property type="entry name" value="HTHLYSR"/>
</dbReference>
<accession>A0A1X7A7K7</accession>
<dbReference type="GO" id="GO:0043565">
    <property type="term" value="F:sequence-specific DNA binding"/>
    <property type="evidence" value="ECO:0007669"/>
    <property type="project" value="TreeGrafter"/>
</dbReference>
<dbReference type="Gene3D" id="3.40.190.10">
    <property type="entry name" value="Periplasmic binding protein-like II"/>
    <property type="match status" value="2"/>
</dbReference>
<dbReference type="InterPro" id="IPR000847">
    <property type="entry name" value="LysR_HTH_N"/>
</dbReference>
<keyword evidence="3" id="KW-0238">DNA-binding</keyword>
<dbReference type="PROSITE" id="PS50931">
    <property type="entry name" value="HTH_LYSR"/>
    <property type="match status" value="1"/>
</dbReference>
<comment type="similarity">
    <text evidence="1">Belongs to the LysR transcriptional regulatory family.</text>
</comment>
<dbReference type="Pfam" id="PF00126">
    <property type="entry name" value="HTH_1"/>
    <property type="match status" value="1"/>
</dbReference>
<dbReference type="GO" id="GO:0010628">
    <property type="term" value="P:positive regulation of gene expression"/>
    <property type="evidence" value="ECO:0007669"/>
    <property type="project" value="TreeGrafter"/>
</dbReference>
<dbReference type="EMBL" id="FWFJ01000051">
    <property type="protein sequence ID" value="SLN72163.1"/>
    <property type="molecule type" value="Genomic_DNA"/>
</dbReference>
<keyword evidence="4" id="KW-0804">Transcription</keyword>
<keyword evidence="2" id="KW-0805">Transcription regulation</keyword>
<dbReference type="InterPro" id="IPR005119">
    <property type="entry name" value="LysR_subst-bd"/>
</dbReference>
<dbReference type="SUPFAM" id="SSF46785">
    <property type="entry name" value="Winged helix' DNA-binding domain"/>
    <property type="match status" value="1"/>
</dbReference>
<gene>
    <name evidence="6" type="primary">cynR_4</name>
    <name evidence="6" type="ORF">ROG8370_03496</name>
</gene>
<name>A0A1X7A7K7_9RHOB</name>
<evidence type="ECO:0000259" key="5">
    <source>
        <dbReference type="PROSITE" id="PS50931"/>
    </source>
</evidence>